<dbReference type="EMBL" id="JAKUCV010001420">
    <property type="protein sequence ID" value="KAJ4846445.1"/>
    <property type="molecule type" value="Genomic_DNA"/>
</dbReference>
<dbReference type="AlphaFoldDB" id="A0A9Q0GAH7"/>
<keyword evidence="3" id="KW-1185">Reference proteome</keyword>
<comment type="caution">
    <text evidence="2">The sequence shown here is derived from an EMBL/GenBank/DDBJ whole genome shotgun (WGS) entry which is preliminary data.</text>
</comment>
<dbReference type="InterPro" id="IPR006527">
    <property type="entry name" value="F-box-assoc_dom_typ1"/>
</dbReference>
<dbReference type="NCBIfam" id="TIGR01640">
    <property type="entry name" value="F_box_assoc_1"/>
    <property type="match status" value="1"/>
</dbReference>
<organism evidence="2 3">
    <name type="scientific">Turnera subulata</name>
    <dbReference type="NCBI Taxonomy" id="218843"/>
    <lineage>
        <taxon>Eukaryota</taxon>
        <taxon>Viridiplantae</taxon>
        <taxon>Streptophyta</taxon>
        <taxon>Embryophyta</taxon>
        <taxon>Tracheophyta</taxon>
        <taxon>Spermatophyta</taxon>
        <taxon>Magnoliopsida</taxon>
        <taxon>eudicotyledons</taxon>
        <taxon>Gunneridae</taxon>
        <taxon>Pentapetalae</taxon>
        <taxon>rosids</taxon>
        <taxon>fabids</taxon>
        <taxon>Malpighiales</taxon>
        <taxon>Passifloraceae</taxon>
        <taxon>Turnera</taxon>
    </lineage>
</organism>
<dbReference type="InterPro" id="IPR017451">
    <property type="entry name" value="F-box-assoc_interact_dom"/>
</dbReference>
<dbReference type="InterPro" id="IPR036047">
    <property type="entry name" value="F-box-like_dom_sf"/>
</dbReference>
<evidence type="ECO:0000259" key="1">
    <source>
        <dbReference type="SMART" id="SM00256"/>
    </source>
</evidence>
<dbReference type="Pfam" id="PF07734">
    <property type="entry name" value="FBA_1"/>
    <property type="match status" value="1"/>
</dbReference>
<dbReference type="Pfam" id="PF00646">
    <property type="entry name" value="F-box"/>
    <property type="match status" value="1"/>
</dbReference>
<dbReference type="OrthoDB" id="1299800at2759"/>
<dbReference type="SUPFAM" id="SSF81383">
    <property type="entry name" value="F-box domain"/>
    <property type="match status" value="1"/>
</dbReference>
<dbReference type="PANTHER" id="PTHR31672">
    <property type="entry name" value="BNACNNG10540D PROTEIN"/>
    <property type="match status" value="1"/>
</dbReference>
<reference evidence="2" key="1">
    <citation type="submission" date="2022-02" db="EMBL/GenBank/DDBJ databases">
        <authorList>
            <person name="Henning P.M."/>
            <person name="McCubbin A.G."/>
            <person name="Shore J.S."/>
        </authorList>
    </citation>
    <scope>NUCLEOTIDE SEQUENCE</scope>
    <source>
        <strain evidence="2">F60SS</strain>
        <tissue evidence="2">Leaves</tissue>
    </source>
</reference>
<protein>
    <recommendedName>
        <fullName evidence="1">F-box domain-containing protein</fullName>
    </recommendedName>
</protein>
<name>A0A9Q0GAH7_9ROSI</name>
<dbReference type="InterPro" id="IPR050796">
    <property type="entry name" value="SCF_F-box_component"/>
</dbReference>
<reference evidence="2" key="2">
    <citation type="journal article" date="2023" name="Plants (Basel)">
        <title>Annotation of the Turnera subulata (Passifloraceae) Draft Genome Reveals the S-Locus Evolved after the Divergence of Turneroideae from Passifloroideae in a Stepwise Manner.</title>
        <authorList>
            <person name="Henning P.M."/>
            <person name="Roalson E.H."/>
            <person name="Mir W."/>
            <person name="McCubbin A.G."/>
            <person name="Shore J.S."/>
        </authorList>
    </citation>
    <scope>NUCLEOTIDE SEQUENCE</scope>
    <source>
        <strain evidence="2">F60SS</strain>
    </source>
</reference>
<evidence type="ECO:0000313" key="2">
    <source>
        <dbReference type="EMBL" id="KAJ4846445.1"/>
    </source>
</evidence>
<evidence type="ECO:0000313" key="3">
    <source>
        <dbReference type="Proteomes" id="UP001141552"/>
    </source>
</evidence>
<dbReference type="InterPro" id="IPR001810">
    <property type="entry name" value="F-box_dom"/>
</dbReference>
<feature type="domain" description="F-box" evidence="1">
    <location>
        <begin position="48"/>
        <end position="87"/>
    </location>
</feature>
<proteinExistence type="predicted"/>
<dbReference type="SMART" id="SM00256">
    <property type="entry name" value="FBOX"/>
    <property type="match status" value="1"/>
</dbReference>
<gene>
    <name evidence="2" type="ORF">Tsubulata_006841</name>
</gene>
<dbReference type="Proteomes" id="UP001141552">
    <property type="component" value="Unassembled WGS sequence"/>
</dbReference>
<sequence length="422" mass="47929">MSSSGAVNKRKREECRDYNRLLVVEAKPTNTERLVISTNMTAPNRSYLPPDIVEHILDLLPRKSIDRFRSVSKSLFSLLAIKFDVPKLLYRPRKGDPRPSNYGIKSSDDQSLFTGVGLSDYSGNAKNQGYMAAPELSGPVSFDSFIGSCNGLVCLAVTDNYYGKSKTFVWNPFTGICRKLPHRNNYAFGFGYDSASDGYKVFAATAPHRDPQRVKVEIFSLKTGSWKDVENPGRKYLQHIPSWGRMGLFLNGALHWVHGQSAWGIPKIIAFELSKEKFYHVPSPPNQSSPGKYGDSCMGVVGEYLCMCVRKWHTKRASYIVWVMKDYCNEASWIQFISYSFPRIGDGIEARVEYVCDFISRSFMDGRYMMLQFANHLHVLKWKNNLNESDEAEKYSKKIKLYEVLTGEAIPYTQTLTSPYAS</sequence>
<accession>A0A9Q0GAH7</accession>
<dbReference type="PANTHER" id="PTHR31672:SF13">
    <property type="entry name" value="F-BOX PROTEIN CPR30-LIKE"/>
    <property type="match status" value="1"/>
</dbReference>